<dbReference type="OrthoDB" id="5591297at2759"/>
<dbReference type="GO" id="GO:0005737">
    <property type="term" value="C:cytoplasm"/>
    <property type="evidence" value="ECO:0007669"/>
    <property type="project" value="TreeGrafter"/>
</dbReference>
<dbReference type="OMA" id="GCYFVVG"/>
<dbReference type="Pfam" id="PF01467">
    <property type="entry name" value="CTP_transf_like"/>
    <property type="match status" value="1"/>
</dbReference>
<gene>
    <name evidence="2" type="ORF">KP509_21G080500</name>
</gene>
<dbReference type="InterPro" id="IPR014729">
    <property type="entry name" value="Rossmann-like_a/b/a_fold"/>
</dbReference>
<dbReference type="InterPro" id="IPR004821">
    <property type="entry name" value="Cyt_trans-like"/>
</dbReference>
<proteinExistence type="predicted"/>
<evidence type="ECO:0000313" key="2">
    <source>
        <dbReference type="EMBL" id="KAH7316157.1"/>
    </source>
</evidence>
<dbReference type="SUPFAM" id="SSF52374">
    <property type="entry name" value="Nucleotidylyl transferase"/>
    <property type="match status" value="1"/>
</dbReference>
<keyword evidence="3" id="KW-1185">Reference proteome</keyword>
<dbReference type="InterPro" id="IPR036653">
    <property type="entry name" value="CinA-like_C"/>
</dbReference>
<name>A0A8T2SFJ6_CERRI</name>
<dbReference type="Gene3D" id="3.90.950.20">
    <property type="entry name" value="CinA-like"/>
    <property type="match status" value="1"/>
</dbReference>
<dbReference type="FunFam" id="3.40.50.620:FF:000180">
    <property type="entry name" value="Cytidyltransferase isoform 1"/>
    <property type="match status" value="1"/>
</dbReference>
<comment type="caution">
    <text evidence="2">The sequence shown here is derived from an EMBL/GenBank/DDBJ whole genome shotgun (WGS) entry which is preliminary data.</text>
</comment>
<dbReference type="Gene3D" id="3.40.50.620">
    <property type="entry name" value="HUPs"/>
    <property type="match status" value="1"/>
</dbReference>
<dbReference type="Proteomes" id="UP000825935">
    <property type="component" value="Chromosome 21"/>
</dbReference>
<dbReference type="GO" id="GO:0000309">
    <property type="term" value="F:nicotinamide-nucleotide adenylyltransferase activity"/>
    <property type="evidence" value="ECO:0007669"/>
    <property type="project" value="TreeGrafter"/>
</dbReference>
<organism evidence="2 3">
    <name type="scientific">Ceratopteris richardii</name>
    <name type="common">Triangle waterfern</name>
    <dbReference type="NCBI Taxonomy" id="49495"/>
    <lineage>
        <taxon>Eukaryota</taxon>
        <taxon>Viridiplantae</taxon>
        <taxon>Streptophyta</taxon>
        <taxon>Embryophyta</taxon>
        <taxon>Tracheophyta</taxon>
        <taxon>Polypodiopsida</taxon>
        <taxon>Polypodiidae</taxon>
        <taxon>Polypodiales</taxon>
        <taxon>Pteridineae</taxon>
        <taxon>Pteridaceae</taxon>
        <taxon>Parkerioideae</taxon>
        <taxon>Ceratopteris</taxon>
    </lineage>
</organism>
<dbReference type="PANTHER" id="PTHR31285:SF0">
    <property type="entry name" value="NICOTINAMIDE MONONUCLEOTIDE ADENYLYLTRANSFERASE"/>
    <property type="match status" value="1"/>
</dbReference>
<sequence length="386" mass="42203">MDLAMQSVIGAIHASSTRAVLCLAGGASQAVGWILSVPGASETILEVSVPYSRISMMQLLGKMPDQFVSETTAKDMAYATYNRSLQLSVPGTPVVGIGFTGTLVSAVPKRGDHRCHVCARMRDHIWEYQFTFTKGLRNREKEDFVASQILIKALASSSCVNIDIPIDIQGTEKLMETQTHLDEASQIRELIEGRICMLPYTYGAGFASDDNSRRVILSGSFNPLHEGHLKLMDTACSMIGGVPIFEISVVNADKPPLSFDEIKSRAAQFEAAGKTVIFTSQPYFFKKAELFPNSTFVVGADTAVRLVNPKYYDGSHSRMLEVLHGMQNLGCDFLVAGRMVDGHYLTFVDLNIPDDLEMLFKAIPAEAFRVDISSTEIRGRQAAGSA</sequence>
<dbReference type="GO" id="GO:0005634">
    <property type="term" value="C:nucleus"/>
    <property type="evidence" value="ECO:0007669"/>
    <property type="project" value="TreeGrafter"/>
</dbReference>
<protein>
    <recommendedName>
        <fullName evidence="1">Cytidyltransferase-like domain-containing protein</fullName>
    </recommendedName>
</protein>
<evidence type="ECO:0000259" key="1">
    <source>
        <dbReference type="Pfam" id="PF01467"/>
    </source>
</evidence>
<reference evidence="2" key="1">
    <citation type="submission" date="2021-08" db="EMBL/GenBank/DDBJ databases">
        <title>WGS assembly of Ceratopteris richardii.</title>
        <authorList>
            <person name="Marchant D.B."/>
            <person name="Chen G."/>
            <person name="Jenkins J."/>
            <person name="Shu S."/>
            <person name="Leebens-Mack J."/>
            <person name="Grimwood J."/>
            <person name="Schmutz J."/>
            <person name="Soltis P."/>
            <person name="Soltis D."/>
            <person name="Chen Z.-H."/>
        </authorList>
    </citation>
    <scope>NUCLEOTIDE SEQUENCE</scope>
    <source>
        <strain evidence="2">Whitten #5841</strain>
        <tissue evidence="2">Leaf</tissue>
    </source>
</reference>
<feature type="domain" description="Cytidyltransferase-like" evidence="1">
    <location>
        <begin position="217"/>
        <end position="380"/>
    </location>
</feature>
<dbReference type="PANTHER" id="PTHR31285">
    <property type="entry name" value="NICOTINAMIDE MONONUCLEOTIDE ADENYLYLTRANSFERASE"/>
    <property type="match status" value="1"/>
</dbReference>
<dbReference type="AlphaFoldDB" id="A0A8T2SFJ6"/>
<dbReference type="EMBL" id="CM035426">
    <property type="protein sequence ID" value="KAH7316157.1"/>
    <property type="molecule type" value="Genomic_DNA"/>
</dbReference>
<evidence type="ECO:0000313" key="3">
    <source>
        <dbReference type="Proteomes" id="UP000825935"/>
    </source>
</evidence>
<dbReference type="GO" id="GO:0016887">
    <property type="term" value="F:ATP hydrolysis activity"/>
    <property type="evidence" value="ECO:0007669"/>
    <property type="project" value="TreeGrafter"/>
</dbReference>
<accession>A0A8T2SFJ6</accession>